<feature type="non-terminal residue" evidence="2">
    <location>
        <position position="1"/>
    </location>
</feature>
<feature type="region of interest" description="Disordered" evidence="1">
    <location>
        <begin position="27"/>
        <end position="53"/>
    </location>
</feature>
<gene>
    <name evidence="2" type="ORF">CCMP2556_LOCUS52784</name>
</gene>
<proteinExistence type="predicted"/>
<protein>
    <submittedName>
        <fullName evidence="2">Uncharacterized protein</fullName>
    </submittedName>
</protein>
<dbReference type="EMBL" id="CAXAMN010027950">
    <property type="protein sequence ID" value="CAK9114119.1"/>
    <property type="molecule type" value="Genomic_DNA"/>
</dbReference>
<name>A0ABP0SP79_9DINO</name>
<evidence type="ECO:0000313" key="2">
    <source>
        <dbReference type="EMBL" id="CAK9114119.1"/>
    </source>
</evidence>
<evidence type="ECO:0000256" key="1">
    <source>
        <dbReference type="SAM" id="MobiDB-lite"/>
    </source>
</evidence>
<keyword evidence="3" id="KW-1185">Reference proteome</keyword>
<dbReference type="Proteomes" id="UP001642484">
    <property type="component" value="Unassembled WGS sequence"/>
</dbReference>
<feature type="compositionally biased region" description="Polar residues" evidence="1">
    <location>
        <begin position="43"/>
        <end position="53"/>
    </location>
</feature>
<organism evidence="2 3">
    <name type="scientific">Durusdinium trenchii</name>
    <dbReference type="NCBI Taxonomy" id="1381693"/>
    <lineage>
        <taxon>Eukaryota</taxon>
        <taxon>Sar</taxon>
        <taxon>Alveolata</taxon>
        <taxon>Dinophyceae</taxon>
        <taxon>Suessiales</taxon>
        <taxon>Symbiodiniaceae</taxon>
        <taxon>Durusdinium</taxon>
    </lineage>
</organism>
<feature type="non-terminal residue" evidence="2">
    <location>
        <position position="53"/>
    </location>
</feature>
<evidence type="ECO:0000313" key="3">
    <source>
        <dbReference type="Proteomes" id="UP001642484"/>
    </source>
</evidence>
<sequence>VVNQVVKKPTSEMEAWISERWMDQLGGKEERRMEAPGSAPGLQIQQVKQRAQR</sequence>
<comment type="caution">
    <text evidence="2">The sequence shown here is derived from an EMBL/GenBank/DDBJ whole genome shotgun (WGS) entry which is preliminary data.</text>
</comment>
<accession>A0ABP0SP79</accession>
<reference evidence="2 3" key="1">
    <citation type="submission" date="2024-02" db="EMBL/GenBank/DDBJ databases">
        <authorList>
            <person name="Chen Y."/>
            <person name="Shah S."/>
            <person name="Dougan E. K."/>
            <person name="Thang M."/>
            <person name="Chan C."/>
        </authorList>
    </citation>
    <scope>NUCLEOTIDE SEQUENCE [LARGE SCALE GENOMIC DNA]</scope>
</reference>